<accession>A0A4P9XGZ1</accession>
<dbReference type="EMBL" id="KZ993721">
    <property type="protein sequence ID" value="RKP04450.1"/>
    <property type="molecule type" value="Genomic_DNA"/>
</dbReference>
<dbReference type="AlphaFoldDB" id="A0A4P9XGZ1"/>
<gene>
    <name evidence="2" type="ORF">THASP1DRAFT_33781</name>
</gene>
<evidence type="ECO:0000313" key="2">
    <source>
        <dbReference type="EMBL" id="RKP04450.1"/>
    </source>
</evidence>
<feature type="region of interest" description="Disordered" evidence="1">
    <location>
        <begin position="228"/>
        <end position="259"/>
    </location>
</feature>
<proteinExistence type="predicted"/>
<evidence type="ECO:0000313" key="3">
    <source>
        <dbReference type="Proteomes" id="UP000271241"/>
    </source>
</evidence>
<feature type="compositionally biased region" description="Basic and acidic residues" evidence="1">
    <location>
        <begin position="228"/>
        <end position="247"/>
    </location>
</feature>
<sequence>MSVDISYSGRHVRKRFVQSRGLWPLPRWLRTKHVKRPLAQTTPARQAIEEAVQGGDRPHLRVVCLECGFVAGQRLESFPLLKAAIHWALQSPTRIFYVFAWRTLNGTVLRAGRFEYDRVPMHDNDAAQQYMQAVTSVWLQMQETSEPFRRIQPECSDYAIGFLSALQSASRFYTASAIAHSLGSVLTSWLQLCGIDVPSVLPLFPETSVHGHAVRHLYRQTRQAVEKARRVQRLPDHGDDRADDAGRSKRRKSDRADAVAITPHLKSHIRV</sequence>
<keyword evidence="3" id="KW-1185">Reference proteome</keyword>
<reference evidence="3" key="1">
    <citation type="journal article" date="2018" name="Nat. Microbiol.">
        <title>Leveraging single-cell genomics to expand the fungal tree of life.</title>
        <authorList>
            <person name="Ahrendt S.R."/>
            <person name="Quandt C.A."/>
            <person name="Ciobanu D."/>
            <person name="Clum A."/>
            <person name="Salamov A."/>
            <person name="Andreopoulos B."/>
            <person name="Cheng J.F."/>
            <person name="Woyke T."/>
            <person name="Pelin A."/>
            <person name="Henrissat B."/>
            <person name="Reynolds N.K."/>
            <person name="Benny G.L."/>
            <person name="Smith M.E."/>
            <person name="James T.Y."/>
            <person name="Grigoriev I.V."/>
        </authorList>
    </citation>
    <scope>NUCLEOTIDE SEQUENCE [LARGE SCALE GENOMIC DNA]</scope>
    <source>
        <strain evidence="3">RSA 1356</strain>
    </source>
</reference>
<name>A0A4P9XGZ1_9FUNG</name>
<evidence type="ECO:0000256" key="1">
    <source>
        <dbReference type="SAM" id="MobiDB-lite"/>
    </source>
</evidence>
<organism evidence="2 3">
    <name type="scientific">Thamnocephalis sphaerospora</name>
    <dbReference type="NCBI Taxonomy" id="78915"/>
    <lineage>
        <taxon>Eukaryota</taxon>
        <taxon>Fungi</taxon>
        <taxon>Fungi incertae sedis</taxon>
        <taxon>Zoopagomycota</taxon>
        <taxon>Zoopagomycotina</taxon>
        <taxon>Zoopagomycetes</taxon>
        <taxon>Zoopagales</taxon>
        <taxon>Sigmoideomycetaceae</taxon>
        <taxon>Thamnocephalis</taxon>
    </lineage>
</organism>
<dbReference type="Proteomes" id="UP000271241">
    <property type="component" value="Unassembled WGS sequence"/>
</dbReference>
<protein>
    <submittedName>
        <fullName evidence="2">Uncharacterized protein</fullName>
    </submittedName>
</protein>